<keyword evidence="4 10" id="KW-0808">Transferase</keyword>
<name>A0A2P4ES39_9GAMM</name>
<keyword evidence="2" id="KW-1003">Cell membrane</keyword>
<dbReference type="OrthoDB" id="9775035at2"/>
<keyword evidence="11" id="KW-1185">Reference proteome</keyword>
<dbReference type="InterPro" id="IPR050297">
    <property type="entry name" value="LipidA_mod_glycosyltrf_83"/>
</dbReference>
<dbReference type="PANTHER" id="PTHR33908">
    <property type="entry name" value="MANNOSYLTRANSFERASE YKCB-RELATED"/>
    <property type="match status" value="1"/>
</dbReference>
<feature type="transmembrane region" description="Helical" evidence="8">
    <location>
        <begin position="278"/>
        <end position="301"/>
    </location>
</feature>
<evidence type="ECO:0000313" key="10">
    <source>
        <dbReference type="EMBL" id="POB01793.1"/>
    </source>
</evidence>
<dbReference type="GO" id="GO:0010041">
    <property type="term" value="P:response to iron(III) ion"/>
    <property type="evidence" value="ECO:0007669"/>
    <property type="project" value="TreeGrafter"/>
</dbReference>
<evidence type="ECO:0000256" key="2">
    <source>
        <dbReference type="ARBA" id="ARBA00022475"/>
    </source>
</evidence>
<dbReference type="InterPro" id="IPR038731">
    <property type="entry name" value="RgtA/B/C-like"/>
</dbReference>
<evidence type="ECO:0000259" key="9">
    <source>
        <dbReference type="Pfam" id="PF13231"/>
    </source>
</evidence>
<dbReference type="PANTHER" id="PTHR33908:SF3">
    <property type="entry name" value="UNDECAPRENYL PHOSPHATE-ALPHA-4-AMINO-4-DEOXY-L-ARABINOSE ARABINOSYL TRANSFERASE"/>
    <property type="match status" value="1"/>
</dbReference>
<feature type="transmembrane region" description="Helical" evidence="8">
    <location>
        <begin position="313"/>
        <end position="332"/>
    </location>
</feature>
<feature type="transmembrane region" description="Helical" evidence="8">
    <location>
        <begin position="338"/>
        <end position="359"/>
    </location>
</feature>
<feature type="transmembrane region" description="Helical" evidence="8">
    <location>
        <begin position="78"/>
        <end position="111"/>
    </location>
</feature>
<reference evidence="10 11" key="1">
    <citation type="submission" date="2018-01" db="EMBL/GenBank/DDBJ databases">
        <title>Draft genome of the type strain Pseudomonas oceani DSM 100277 isolated from the deep water in Okinawa trough, northwestern Pacific Ocean.</title>
        <authorList>
            <person name="Gomila M."/>
            <person name="Mulet M."/>
            <person name="Garcia-Valdes E."/>
            <person name="Lalucat J."/>
        </authorList>
    </citation>
    <scope>NUCLEOTIDE SEQUENCE [LARGE SCALE GENOMIC DNA]</scope>
    <source>
        <strain evidence="10 11">DSM 100277</strain>
    </source>
</reference>
<accession>A0A2P4ES39</accession>
<dbReference type="AlphaFoldDB" id="A0A2P4ES39"/>
<sequence>MITSLSRQFSLLAANPGRARLFLGLLTLLLIGAGLGLRTPSIVDEERFLGVALEMLQNGDWLIPHRAGEIYPDKPPLFMWSLAGLISLGIAPAIALFLPALLAALVATLCIHDLGCRLWNRRVGLVAALLFLATYQTFSIQRVGQIDGFLLLWTAIGFYGMVRHLLLGPAWHWYYVACAAMGFGIISKGVGFLPALLLIPYGYARYRNWPGVSRMQGRSWHWVLGLLVALAAVSTWLVPVVIKVLLHGDDASRAYLHEILFKQTAQRYSAAWHHREPVWYFFTAVIPKYWLPLVLTLPWMLPAWRRQLRKQDSRYLLLLGWVALVLLFFSLSTGKRKLYIYPALPALVLAIAPLVPWLLRRWFRQRPRARGVLLWLTLAWFAAWFARGFIEPLHTGANHRDLLMRDVAAQTGGAPLVLNRWREGHWLFARQPLVHFGFGNGAIEPVVDWLRQHPDSYALVSPQELAACFNPQQARQIEDADERVWYLVQANADNGQCHSDEAGSPYRFQWDQPLN</sequence>
<evidence type="ECO:0000256" key="5">
    <source>
        <dbReference type="ARBA" id="ARBA00022692"/>
    </source>
</evidence>
<dbReference type="GO" id="GO:0016763">
    <property type="term" value="F:pentosyltransferase activity"/>
    <property type="evidence" value="ECO:0007669"/>
    <property type="project" value="TreeGrafter"/>
</dbReference>
<comment type="subcellular location">
    <subcellularLocation>
        <location evidence="1">Cell membrane</location>
        <topology evidence="1">Multi-pass membrane protein</topology>
    </subcellularLocation>
</comment>
<keyword evidence="7 8" id="KW-0472">Membrane</keyword>
<dbReference type="RefSeq" id="WP_104739426.1">
    <property type="nucleotide sequence ID" value="NZ_BMHR01000016.1"/>
</dbReference>
<evidence type="ECO:0000256" key="4">
    <source>
        <dbReference type="ARBA" id="ARBA00022679"/>
    </source>
</evidence>
<organism evidence="10 11">
    <name type="scientific">Halopseudomonas oceani</name>
    <dbReference type="NCBI Taxonomy" id="1708783"/>
    <lineage>
        <taxon>Bacteria</taxon>
        <taxon>Pseudomonadati</taxon>
        <taxon>Pseudomonadota</taxon>
        <taxon>Gammaproteobacteria</taxon>
        <taxon>Pseudomonadales</taxon>
        <taxon>Pseudomonadaceae</taxon>
        <taxon>Halopseudomonas</taxon>
    </lineage>
</organism>
<evidence type="ECO:0000256" key="7">
    <source>
        <dbReference type="ARBA" id="ARBA00023136"/>
    </source>
</evidence>
<comment type="caution">
    <text evidence="10">The sequence shown here is derived from an EMBL/GenBank/DDBJ whole genome shotgun (WGS) entry which is preliminary data.</text>
</comment>
<evidence type="ECO:0000256" key="8">
    <source>
        <dbReference type="SAM" id="Phobius"/>
    </source>
</evidence>
<gene>
    <name evidence="10" type="ORF">C1949_15745</name>
</gene>
<evidence type="ECO:0000256" key="3">
    <source>
        <dbReference type="ARBA" id="ARBA00022676"/>
    </source>
</evidence>
<protein>
    <submittedName>
        <fullName evidence="10">Dolichyl-phosphate-mannose--protein mannosyltransferase</fullName>
    </submittedName>
</protein>
<feature type="transmembrane region" description="Helical" evidence="8">
    <location>
        <begin position="173"/>
        <end position="199"/>
    </location>
</feature>
<keyword evidence="3 10" id="KW-0328">Glycosyltransferase</keyword>
<feature type="domain" description="Glycosyltransferase RgtA/B/C/D-like" evidence="9">
    <location>
        <begin position="73"/>
        <end position="237"/>
    </location>
</feature>
<keyword evidence="6 8" id="KW-1133">Transmembrane helix</keyword>
<dbReference type="Pfam" id="PF13231">
    <property type="entry name" value="PMT_2"/>
    <property type="match status" value="1"/>
</dbReference>
<evidence type="ECO:0000313" key="11">
    <source>
        <dbReference type="Proteomes" id="UP000243451"/>
    </source>
</evidence>
<dbReference type="GO" id="GO:0009103">
    <property type="term" value="P:lipopolysaccharide biosynthetic process"/>
    <property type="evidence" value="ECO:0007669"/>
    <property type="project" value="TreeGrafter"/>
</dbReference>
<evidence type="ECO:0000256" key="1">
    <source>
        <dbReference type="ARBA" id="ARBA00004651"/>
    </source>
</evidence>
<dbReference type="EMBL" id="PPSK01000018">
    <property type="protein sequence ID" value="POB01793.1"/>
    <property type="molecule type" value="Genomic_DNA"/>
</dbReference>
<proteinExistence type="predicted"/>
<keyword evidence="5 8" id="KW-0812">Transmembrane</keyword>
<feature type="transmembrane region" description="Helical" evidence="8">
    <location>
        <begin position="220"/>
        <end position="242"/>
    </location>
</feature>
<evidence type="ECO:0000256" key="6">
    <source>
        <dbReference type="ARBA" id="ARBA00022989"/>
    </source>
</evidence>
<dbReference type="GO" id="GO:0005886">
    <property type="term" value="C:plasma membrane"/>
    <property type="evidence" value="ECO:0007669"/>
    <property type="project" value="UniProtKB-SubCell"/>
</dbReference>
<feature type="transmembrane region" description="Helical" evidence="8">
    <location>
        <begin position="371"/>
        <end position="390"/>
    </location>
</feature>
<dbReference type="Proteomes" id="UP000243451">
    <property type="component" value="Unassembled WGS sequence"/>
</dbReference>